<dbReference type="NCBIfam" id="TIGR00756">
    <property type="entry name" value="PPR"/>
    <property type="match status" value="2"/>
</dbReference>
<dbReference type="EMBL" id="JAJFAZ020000006">
    <property type="protein sequence ID" value="KAI5322550.1"/>
    <property type="molecule type" value="Genomic_DNA"/>
</dbReference>
<feature type="repeat" description="PPR" evidence="3">
    <location>
        <begin position="46"/>
        <end position="80"/>
    </location>
</feature>
<dbReference type="InterPro" id="IPR002885">
    <property type="entry name" value="PPR_rpt"/>
</dbReference>
<evidence type="ECO:0008006" key="7">
    <source>
        <dbReference type="Google" id="ProtNLM"/>
    </source>
</evidence>
<feature type="region of interest" description="Disordered" evidence="4">
    <location>
        <begin position="199"/>
        <end position="233"/>
    </location>
</feature>
<proteinExistence type="inferred from homology"/>
<dbReference type="AlphaFoldDB" id="A0AAD4VCJ3"/>
<evidence type="ECO:0000256" key="1">
    <source>
        <dbReference type="ARBA" id="ARBA00007626"/>
    </source>
</evidence>
<evidence type="ECO:0000256" key="2">
    <source>
        <dbReference type="ARBA" id="ARBA00022737"/>
    </source>
</evidence>
<organism evidence="5 6">
    <name type="scientific">Prunus dulcis</name>
    <name type="common">Almond</name>
    <name type="synonym">Amygdalus dulcis</name>
    <dbReference type="NCBI Taxonomy" id="3755"/>
    <lineage>
        <taxon>Eukaryota</taxon>
        <taxon>Viridiplantae</taxon>
        <taxon>Streptophyta</taxon>
        <taxon>Embryophyta</taxon>
        <taxon>Tracheophyta</taxon>
        <taxon>Spermatophyta</taxon>
        <taxon>Magnoliopsida</taxon>
        <taxon>eudicotyledons</taxon>
        <taxon>Gunneridae</taxon>
        <taxon>Pentapetalae</taxon>
        <taxon>rosids</taxon>
        <taxon>fabids</taxon>
        <taxon>Rosales</taxon>
        <taxon>Rosaceae</taxon>
        <taxon>Amygdaloideae</taxon>
        <taxon>Amygdaleae</taxon>
        <taxon>Prunus</taxon>
    </lineage>
</organism>
<comment type="caution">
    <text evidence="5">The sequence shown here is derived from an EMBL/GenBank/DDBJ whole genome shotgun (WGS) entry which is preliminary data.</text>
</comment>
<gene>
    <name evidence="5" type="ORF">L3X38_031622</name>
</gene>
<evidence type="ECO:0000256" key="4">
    <source>
        <dbReference type="SAM" id="MobiDB-lite"/>
    </source>
</evidence>
<evidence type="ECO:0000256" key="3">
    <source>
        <dbReference type="PROSITE-ProRule" id="PRU00708"/>
    </source>
</evidence>
<dbReference type="Pfam" id="PF13041">
    <property type="entry name" value="PPR_2"/>
    <property type="match status" value="1"/>
</dbReference>
<dbReference type="PANTHER" id="PTHR47941">
    <property type="entry name" value="PENTATRICOPEPTIDE REPEAT-CONTAINING PROTEIN 3, MITOCHONDRIAL"/>
    <property type="match status" value="1"/>
</dbReference>
<name>A0AAD4VCJ3_PRUDU</name>
<protein>
    <recommendedName>
        <fullName evidence="7">Pentatricopeptide repeat superfamily protein</fullName>
    </recommendedName>
</protein>
<dbReference type="Gene3D" id="1.25.40.10">
    <property type="entry name" value="Tetratricopeptide repeat domain"/>
    <property type="match status" value="1"/>
</dbReference>
<dbReference type="InterPro" id="IPR011990">
    <property type="entry name" value="TPR-like_helical_dom_sf"/>
</dbReference>
<dbReference type="Proteomes" id="UP001054821">
    <property type="component" value="Chromosome 6"/>
</dbReference>
<reference evidence="5 6" key="1">
    <citation type="journal article" date="2022" name="G3 (Bethesda)">
        <title>Whole-genome sequence and methylome profiling of the almond [Prunus dulcis (Mill.) D.A. Webb] cultivar 'Nonpareil'.</title>
        <authorList>
            <person name="D'Amico-Willman K.M."/>
            <person name="Ouma W.Z."/>
            <person name="Meulia T."/>
            <person name="Sideli G.M."/>
            <person name="Gradziel T.M."/>
            <person name="Fresnedo-Ramirez J."/>
        </authorList>
    </citation>
    <scope>NUCLEOTIDE SEQUENCE [LARGE SCALE GENOMIC DNA]</scope>
    <source>
        <tissue evidence="5">Leaf</tissue>
    </source>
</reference>
<feature type="repeat" description="PPR" evidence="3">
    <location>
        <begin position="112"/>
        <end position="146"/>
    </location>
</feature>
<evidence type="ECO:0000313" key="6">
    <source>
        <dbReference type="Proteomes" id="UP001054821"/>
    </source>
</evidence>
<dbReference type="PROSITE" id="PS51375">
    <property type="entry name" value="PPR"/>
    <property type="match status" value="2"/>
</dbReference>
<dbReference type="Pfam" id="PF12854">
    <property type="entry name" value="PPR_1"/>
    <property type="match status" value="1"/>
</dbReference>
<accession>A0AAD4VCJ3</accession>
<sequence length="233" mass="25989">MMTTMIMLRSASSFCNRHADASCKRGQNGRAIQMLRLMEKYDCQPNVVVYSTIIDSLCKDQLVAEAFKLFSEMESKGIPPNVVTYTSLFLGLYKSCSLTEATQFFTEMSSKDVTTFNTLIRGLCLDNRVHEAGSLVRKMAFSGGGSSLSLKLKSSESETHLRGFRLCYPGFRRGSGISEQVEVEEKEVEYRRRMRHLSPNGRGLREEKLGEGEDRGGRGRGGVGSFVGRFSSN</sequence>
<comment type="similarity">
    <text evidence="1">Belongs to the PPR family. P subfamily.</text>
</comment>
<evidence type="ECO:0000313" key="5">
    <source>
        <dbReference type="EMBL" id="KAI5322550.1"/>
    </source>
</evidence>
<keyword evidence="2" id="KW-0677">Repeat</keyword>
<keyword evidence="6" id="KW-1185">Reference proteome</keyword>
<feature type="compositionally biased region" description="Basic and acidic residues" evidence="4">
    <location>
        <begin position="203"/>
        <end position="217"/>
    </location>
</feature>